<accession>A0ABX1BJG9</accession>
<name>A0ABX1BJG9_9ACTN</name>
<dbReference type="Proteomes" id="UP000696294">
    <property type="component" value="Unassembled WGS sequence"/>
</dbReference>
<protein>
    <submittedName>
        <fullName evidence="1">Uncharacterized protein</fullName>
    </submittedName>
</protein>
<evidence type="ECO:0000313" key="2">
    <source>
        <dbReference type="Proteomes" id="UP000696294"/>
    </source>
</evidence>
<dbReference type="EMBL" id="JAATEP010000052">
    <property type="protein sequence ID" value="NJP96652.1"/>
    <property type="molecule type" value="Genomic_DNA"/>
</dbReference>
<comment type="caution">
    <text evidence="1">The sequence shown here is derived from an EMBL/GenBank/DDBJ whole genome shotgun (WGS) entry which is preliminary data.</text>
</comment>
<reference evidence="1 2" key="1">
    <citation type="submission" date="2020-03" db="EMBL/GenBank/DDBJ databases">
        <title>WGS of actinomycetes isolated from Thailand.</title>
        <authorList>
            <person name="Thawai C."/>
        </authorList>
    </citation>
    <scope>NUCLEOTIDE SEQUENCE [LARGE SCALE GENOMIC DNA]</scope>
    <source>
        <strain evidence="1 2">FMUSA5-5</strain>
    </source>
</reference>
<sequence>MTATCLERLRDCLPLRIDELSYDEPSLLLGGEGWSLSILSSWRLLDEHGRLMLGGQSKEGDVREHLRILADTQVVDVEAQSAFLPVDPRLRLSNGFVLEIFSDYPSDTWVWKVRNRHLVYVGPLSLM</sequence>
<keyword evidence="2" id="KW-1185">Reference proteome</keyword>
<dbReference type="RefSeq" id="WP_168018189.1">
    <property type="nucleotide sequence ID" value="NZ_JAATEP010000052.1"/>
</dbReference>
<proteinExistence type="predicted"/>
<evidence type="ECO:0000313" key="1">
    <source>
        <dbReference type="EMBL" id="NJP96652.1"/>
    </source>
</evidence>
<organism evidence="1 2">
    <name type="scientific">Nonomuraea composti</name>
    <dbReference type="NCBI Taxonomy" id="2720023"/>
    <lineage>
        <taxon>Bacteria</taxon>
        <taxon>Bacillati</taxon>
        <taxon>Actinomycetota</taxon>
        <taxon>Actinomycetes</taxon>
        <taxon>Streptosporangiales</taxon>
        <taxon>Streptosporangiaceae</taxon>
        <taxon>Nonomuraea</taxon>
    </lineage>
</organism>
<gene>
    <name evidence="1" type="ORF">HCN51_45720</name>
</gene>